<organism evidence="1 2">
    <name type="scientific">Neonectria magnoliae</name>
    <dbReference type="NCBI Taxonomy" id="2732573"/>
    <lineage>
        <taxon>Eukaryota</taxon>
        <taxon>Fungi</taxon>
        <taxon>Dikarya</taxon>
        <taxon>Ascomycota</taxon>
        <taxon>Pezizomycotina</taxon>
        <taxon>Sordariomycetes</taxon>
        <taxon>Hypocreomycetidae</taxon>
        <taxon>Hypocreales</taxon>
        <taxon>Nectriaceae</taxon>
        <taxon>Neonectria</taxon>
    </lineage>
</organism>
<name>A0ABR1I2E5_9HYPO</name>
<reference evidence="1 2" key="1">
    <citation type="journal article" date="2025" name="Microbiol. Resour. Announc.">
        <title>Draft genome sequences for Neonectria magnoliae and Neonectria punicea, canker pathogens of Liriodendron tulipifera and Acer saccharum in West Virginia.</title>
        <authorList>
            <person name="Petronek H.M."/>
            <person name="Kasson M.T."/>
            <person name="Metheny A.M."/>
            <person name="Stauder C.M."/>
            <person name="Lovett B."/>
            <person name="Lynch S.C."/>
            <person name="Garnas J.R."/>
            <person name="Kasson L.R."/>
            <person name="Stajich J.E."/>
        </authorList>
    </citation>
    <scope>NUCLEOTIDE SEQUENCE [LARGE SCALE GENOMIC DNA]</scope>
    <source>
        <strain evidence="1 2">NRRL 64651</strain>
    </source>
</reference>
<evidence type="ECO:0000313" key="1">
    <source>
        <dbReference type="EMBL" id="KAK7427521.1"/>
    </source>
</evidence>
<evidence type="ECO:0000313" key="2">
    <source>
        <dbReference type="Proteomes" id="UP001498421"/>
    </source>
</evidence>
<gene>
    <name evidence="1" type="primary">LYS4_3</name>
    <name evidence="1" type="ORF">QQZ08_005964</name>
</gene>
<dbReference type="InterPro" id="IPR015932">
    <property type="entry name" value="Aconitase_dom2"/>
</dbReference>
<dbReference type="Proteomes" id="UP001498421">
    <property type="component" value="Unassembled WGS sequence"/>
</dbReference>
<keyword evidence="1" id="KW-0456">Lyase</keyword>
<dbReference type="EMBL" id="JAZAVK010000052">
    <property type="protein sequence ID" value="KAK7427521.1"/>
    <property type="molecule type" value="Genomic_DNA"/>
</dbReference>
<dbReference type="Gene3D" id="3.40.1060.10">
    <property type="entry name" value="Aconitase, Domain 2"/>
    <property type="match status" value="1"/>
</dbReference>
<protein>
    <submittedName>
        <fullName evidence="1">Mitochondrial Homoaconitase</fullName>
        <ecNumber evidence="1">4.2.1.36</ecNumber>
    </submittedName>
</protein>
<comment type="caution">
    <text evidence="1">The sequence shown here is derived from an EMBL/GenBank/DDBJ whole genome shotgun (WGS) entry which is preliminary data.</text>
</comment>
<dbReference type="EC" id="4.2.1.36" evidence="1"/>
<dbReference type="GO" id="GO:0004409">
    <property type="term" value="F:homoaconitate hydratase activity"/>
    <property type="evidence" value="ECO:0007669"/>
    <property type="project" value="UniProtKB-EC"/>
</dbReference>
<proteinExistence type="predicted"/>
<accession>A0ABR1I2E5</accession>
<keyword evidence="2" id="KW-1185">Reference proteome</keyword>
<sequence>MCRLFSVDEKLITWYRAKVTAEAMSDSPAKKRINRERVKEIADPGATYAQEFYMNLFTLDPTP</sequence>